<feature type="region of interest" description="Disordered" evidence="1">
    <location>
        <begin position="188"/>
        <end position="209"/>
    </location>
</feature>
<protein>
    <submittedName>
        <fullName evidence="2">Uncharacterized protein</fullName>
    </submittedName>
</protein>
<proteinExistence type="predicted"/>
<evidence type="ECO:0000313" key="3">
    <source>
        <dbReference type="Proteomes" id="UP000027265"/>
    </source>
</evidence>
<sequence>MESEFPPPLPALTSILEQDQFSSEYIQCPCSPPSPSQKPQANTGGDVSPSCDDPMLLYGTHPSVHTTSKLDDHSKEDQHSGKGKGKGKCKDDQYELDLHLDLDRNKDEGDESKVDRACIMGCTPIHKFTSGPCPASRQVCPLTGRTCWTSGYTHVEGSQKIEYDDLHGPLMTESWDRPWSLGLGRRLEQDRGEGSSRSGWKVWKRWKGK</sequence>
<evidence type="ECO:0000256" key="1">
    <source>
        <dbReference type="SAM" id="MobiDB-lite"/>
    </source>
</evidence>
<name>A0A067QCT4_9AGAM</name>
<accession>A0A067QCT4</accession>
<organism evidence="2 3">
    <name type="scientific">Jaapia argillacea MUCL 33604</name>
    <dbReference type="NCBI Taxonomy" id="933084"/>
    <lineage>
        <taxon>Eukaryota</taxon>
        <taxon>Fungi</taxon>
        <taxon>Dikarya</taxon>
        <taxon>Basidiomycota</taxon>
        <taxon>Agaricomycotina</taxon>
        <taxon>Agaricomycetes</taxon>
        <taxon>Agaricomycetidae</taxon>
        <taxon>Jaapiales</taxon>
        <taxon>Jaapiaceae</taxon>
        <taxon>Jaapia</taxon>
    </lineage>
</organism>
<dbReference type="EMBL" id="KL197709">
    <property type="protein sequence ID" value="KDQ63935.1"/>
    <property type="molecule type" value="Genomic_DNA"/>
</dbReference>
<feature type="compositionally biased region" description="Basic and acidic residues" evidence="1">
    <location>
        <begin position="68"/>
        <end position="80"/>
    </location>
</feature>
<dbReference type="Proteomes" id="UP000027265">
    <property type="component" value="Unassembled WGS sequence"/>
</dbReference>
<gene>
    <name evidence="2" type="ORF">JAAARDRAFT_213213</name>
</gene>
<dbReference type="InParanoid" id="A0A067QCT4"/>
<dbReference type="HOGENOM" id="CLU_1315557_0_0_1"/>
<reference evidence="3" key="1">
    <citation type="journal article" date="2014" name="Proc. Natl. Acad. Sci. U.S.A.">
        <title>Extensive sampling of basidiomycete genomes demonstrates inadequacy of the white-rot/brown-rot paradigm for wood decay fungi.</title>
        <authorList>
            <person name="Riley R."/>
            <person name="Salamov A.A."/>
            <person name="Brown D.W."/>
            <person name="Nagy L.G."/>
            <person name="Floudas D."/>
            <person name="Held B.W."/>
            <person name="Levasseur A."/>
            <person name="Lombard V."/>
            <person name="Morin E."/>
            <person name="Otillar R."/>
            <person name="Lindquist E.A."/>
            <person name="Sun H."/>
            <person name="LaButti K.M."/>
            <person name="Schmutz J."/>
            <person name="Jabbour D."/>
            <person name="Luo H."/>
            <person name="Baker S.E."/>
            <person name="Pisabarro A.G."/>
            <person name="Walton J.D."/>
            <person name="Blanchette R.A."/>
            <person name="Henrissat B."/>
            <person name="Martin F."/>
            <person name="Cullen D."/>
            <person name="Hibbett D.S."/>
            <person name="Grigoriev I.V."/>
        </authorList>
    </citation>
    <scope>NUCLEOTIDE SEQUENCE [LARGE SCALE GENOMIC DNA]</scope>
    <source>
        <strain evidence="3">MUCL 33604</strain>
    </source>
</reference>
<keyword evidence="3" id="KW-1185">Reference proteome</keyword>
<feature type="region of interest" description="Disordered" evidence="1">
    <location>
        <begin position="24"/>
        <end position="90"/>
    </location>
</feature>
<evidence type="ECO:0000313" key="2">
    <source>
        <dbReference type="EMBL" id="KDQ63935.1"/>
    </source>
</evidence>
<dbReference type="AlphaFoldDB" id="A0A067QCT4"/>